<proteinExistence type="predicted"/>
<keyword evidence="3" id="KW-1185">Reference proteome</keyword>
<dbReference type="EMBL" id="BKAG01000002">
    <property type="protein sequence ID" value="GEP41178.1"/>
    <property type="molecule type" value="Genomic_DNA"/>
</dbReference>
<gene>
    <name evidence="2" type="ORF">BGE01nite_04690</name>
</gene>
<dbReference type="Proteomes" id="UP000321577">
    <property type="component" value="Unassembled WGS sequence"/>
</dbReference>
<evidence type="ECO:0000313" key="2">
    <source>
        <dbReference type="EMBL" id="GEP41178.1"/>
    </source>
</evidence>
<keyword evidence="1" id="KW-1133">Transmembrane helix</keyword>
<evidence type="ECO:0000313" key="3">
    <source>
        <dbReference type="Proteomes" id="UP000321577"/>
    </source>
</evidence>
<evidence type="ECO:0008006" key="4">
    <source>
        <dbReference type="Google" id="ProtNLM"/>
    </source>
</evidence>
<dbReference type="NCBIfam" id="TIGR02532">
    <property type="entry name" value="IV_pilin_GFxxxE"/>
    <property type="match status" value="1"/>
</dbReference>
<protein>
    <recommendedName>
        <fullName evidence="4">Type II secretion system protein</fullName>
    </recommendedName>
</protein>
<organism evidence="2 3">
    <name type="scientific">Brevifollis gellanilyticus</name>
    <dbReference type="NCBI Taxonomy" id="748831"/>
    <lineage>
        <taxon>Bacteria</taxon>
        <taxon>Pseudomonadati</taxon>
        <taxon>Verrucomicrobiota</taxon>
        <taxon>Verrucomicrobiia</taxon>
        <taxon>Verrucomicrobiales</taxon>
        <taxon>Verrucomicrobiaceae</taxon>
    </lineage>
</organism>
<dbReference type="AlphaFoldDB" id="A0A512M3B3"/>
<name>A0A512M3B3_9BACT</name>
<dbReference type="Pfam" id="PF07963">
    <property type="entry name" value="N_methyl"/>
    <property type="match status" value="1"/>
</dbReference>
<dbReference type="InterPro" id="IPR012902">
    <property type="entry name" value="N_methyl_site"/>
</dbReference>
<keyword evidence="1" id="KW-0472">Membrane</keyword>
<comment type="caution">
    <text evidence="2">The sequence shown here is derived from an EMBL/GenBank/DDBJ whole genome shotgun (WGS) entry which is preliminary data.</text>
</comment>
<reference evidence="2 3" key="1">
    <citation type="submission" date="2019-07" db="EMBL/GenBank/DDBJ databases">
        <title>Whole genome shotgun sequence of Brevifollis gellanilyticus NBRC 108608.</title>
        <authorList>
            <person name="Hosoyama A."/>
            <person name="Uohara A."/>
            <person name="Ohji S."/>
            <person name="Ichikawa N."/>
        </authorList>
    </citation>
    <scope>NUCLEOTIDE SEQUENCE [LARGE SCALE GENOMIC DNA]</scope>
    <source>
        <strain evidence="2 3">NBRC 108608</strain>
    </source>
</reference>
<evidence type="ECO:0000256" key="1">
    <source>
        <dbReference type="SAM" id="Phobius"/>
    </source>
</evidence>
<dbReference type="OrthoDB" id="195557at2"/>
<accession>A0A512M3B3</accession>
<keyword evidence="1" id="KW-0812">Transmembrane</keyword>
<feature type="transmembrane region" description="Helical" evidence="1">
    <location>
        <begin position="21"/>
        <end position="43"/>
    </location>
</feature>
<sequence length="147" mass="16443">MDDMKTRLPFSNFGRDAARPYRGFALLEILMAMALFSMVAVGMTKALDQIARTTKSSRQEAQVLRVLESVLAEVSHQPELKPGSVSFPKTGDGIDASASIEKVRLFTQEKTELDKMFRIRAEAWLADGTKHSLKRQMETYVYSPASP</sequence>